<dbReference type="RefSeq" id="WP_252768726.1">
    <property type="nucleotide sequence ID" value="NZ_JAMXMC010000003.1"/>
</dbReference>
<evidence type="ECO:0000313" key="8">
    <source>
        <dbReference type="Proteomes" id="UP001204851"/>
    </source>
</evidence>
<dbReference type="Pfam" id="PF02954">
    <property type="entry name" value="HTH_8"/>
    <property type="match status" value="1"/>
</dbReference>
<dbReference type="PROSITE" id="PS50045">
    <property type="entry name" value="SIGMA54_INTERACT_4"/>
    <property type="match status" value="1"/>
</dbReference>
<dbReference type="PANTHER" id="PTHR32071">
    <property type="entry name" value="TRANSCRIPTIONAL REGULATORY PROTEIN"/>
    <property type="match status" value="1"/>
</dbReference>
<evidence type="ECO:0000256" key="5">
    <source>
        <dbReference type="ARBA" id="ARBA00023163"/>
    </source>
</evidence>
<dbReference type="Pfam" id="PF25601">
    <property type="entry name" value="AAA_lid_14"/>
    <property type="match status" value="1"/>
</dbReference>
<dbReference type="PROSITE" id="PS00675">
    <property type="entry name" value="SIGMA54_INTERACT_1"/>
    <property type="match status" value="1"/>
</dbReference>
<gene>
    <name evidence="7" type="ORF">M0L44_05900</name>
</gene>
<evidence type="ECO:0000313" key="7">
    <source>
        <dbReference type="EMBL" id="MCO5976252.1"/>
    </source>
</evidence>
<evidence type="ECO:0000259" key="6">
    <source>
        <dbReference type="PROSITE" id="PS50045"/>
    </source>
</evidence>
<organism evidence="7 8">
    <name type="scientific">Ideonella oryzae</name>
    <dbReference type="NCBI Taxonomy" id="2937441"/>
    <lineage>
        <taxon>Bacteria</taxon>
        <taxon>Pseudomonadati</taxon>
        <taxon>Pseudomonadota</taxon>
        <taxon>Betaproteobacteria</taxon>
        <taxon>Burkholderiales</taxon>
        <taxon>Sphaerotilaceae</taxon>
        <taxon>Ideonella</taxon>
    </lineage>
</organism>
<dbReference type="InterPro" id="IPR002197">
    <property type="entry name" value="HTH_Fis"/>
</dbReference>
<dbReference type="PRINTS" id="PR01590">
    <property type="entry name" value="HTHFIS"/>
</dbReference>
<feature type="domain" description="Sigma-54 factor interaction" evidence="6">
    <location>
        <begin position="349"/>
        <end position="576"/>
    </location>
</feature>
<dbReference type="PROSITE" id="PS00676">
    <property type="entry name" value="SIGMA54_INTERACT_2"/>
    <property type="match status" value="1"/>
</dbReference>
<dbReference type="Proteomes" id="UP001204851">
    <property type="component" value="Unassembled WGS sequence"/>
</dbReference>
<keyword evidence="8" id="KW-1185">Reference proteome</keyword>
<keyword evidence="2" id="KW-0067">ATP-binding</keyword>
<dbReference type="InterPro" id="IPR003018">
    <property type="entry name" value="GAF"/>
</dbReference>
<keyword evidence="4" id="KW-0238">DNA-binding</keyword>
<evidence type="ECO:0000256" key="1">
    <source>
        <dbReference type="ARBA" id="ARBA00022741"/>
    </source>
</evidence>
<dbReference type="InterPro" id="IPR002078">
    <property type="entry name" value="Sigma_54_int"/>
</dbReference>
<protein>
    <submittedName>
        <fullName evidence="7">Sigma-54-dependent Fis family transcriptional regulator</fullName>
    </submittedName>
</protein>
<proteinExistence type="predicted"/>
<dbReference type="CDD" id="cd00009">
    <property type="entry name" value="AAA"/>
    <property type="match status" value="1"/>
</dbReference>
<accession>A0ABT1BKX7</accession>
<keyword evidence="1" id="KW-0547">Nucleotide-binding</keyword>
<dbReference type="InterPro" id="IPR025662">
    <property type="entry name" value="Sigma_54_int_dom_ATP-bd_1"/>
</dbReference>
<dbReference type="Gene3D" id="1.10.10.60">
    <property type="entry name" value="Homeodomain-like"/>
    <property type="match status" value="1"/>
</dbReference>
<dbReference type="InterPro" id="IPR027417">
    <property type="entry name" value="P-loop_NTPase"/>
</dbReference>
<evidence type="ECO:0000256" key="4">
    <source>
        <dbReference type="ARBA" id="ARBA00023125"/>
    </source>
</evidence>
<dbReference type="InterPro" id="IPR025944">
    <property type="entry name" value="Sigma_54_int_dom_CS"/>
</dbReference>
<dbReference type="Pfam" id="PF01590">
    <property type="entry name" value="GAF"/>
    <property type="match status" value="1"/>
</dbReference>
<dbReference type="InterPro" id="IPR025943">
    <property type="entry name" value="Sigma_54_int_dom_ATP-bd_2"/>
</dbReference>
<dbReference type="Gene3D" id="3.30.450.40">
    <property type="match status" value="1"/>
</dbReference>
<dbReference type="Gene3D" id="3.40.50.300">
    <property type="entry name" value="P-loop containing nucleotide triphosphate hydrolases"/>
    <property type="match status" value="1"/>
</dbReference>
<comment type="caution">
    <text evidence="7">The sequence shown here is derived from an EMBL/GenBank/DDBJ whole genome shotgun (WGS) entry which is preliminary data.</text>
</comment>
<reference evidence="7 8" key="1">
    <citation type="submission" date="2022-06" db="EMBL/GenBank/DDBJ databases">
        <title>Ideonella sp. NS12-5 Genome sequencing and assembly.</title>
        <authorList>
            <person name="Jung Y."/>
        </authorList>
    </citation>
    <scope>NUCLEOTIDE SEQUENCE [LARGE SCALE GENOMIC DNA]</scope>
    <source>
        <strain evidence="7 8">NS12-5</strain>
    </source>
</reference>
<dbReference type="SUPFAM" id="SSF52540">
    <property type="entry name" value="P-loop containing nucleoside triphosphate hydrolases"/>
    <property type="match status" value="1"/>
</dbReference>
<dbReference type="InterPro" id="IPR029016">
    <property type="entry name" value="GAF-like_dom_sf"/>
</dbReference>
<dbReference type="InterPro" id="IPR009057">
    <property type="entry name" value="Homeodomain-like_sf"/>
</dbReference>
<dbReference type="Pfam" id="PF00158">
    <property type="entry name" value="Sigma54_activat"/>
    <property type="match status" value="1"/>
</dbReference>
<dbReference type="InterPro" id="IPR003593">
    <property type="entry name" value="AAA+_ATPase"/>
</dbReference>
<keyword evidence="3" id="KW-0805">Transcription regulation</keyword>
<dbReference type="SMART" id="SM00382">
    <property type="entry name" value="AAA"/>
    <property type="match status" value="1"/>
</dbReference>
<evidence type="ECO:0000256" key="2">
    <source>
        <dbReference type="ARBA" id="ARBA00022840"/>
    </source>
</evidence>
<dbReference type="InterPro" id="IPR058031">
    <property type="entry name" value="AAA_lid_NorR"/>
</dbReference>
<dbReference type="PROSITE" id="PS00688">
    <property type="entry name" value="SIGMA54_INTERACT_3"/>
    <property type="match status" value="1"/>
</dbReference>
<dbReference type="EMBL" id="JAMXMC010000003">
    <property type="protein sequence ID" value="MCO5976252.1"/>
    <property type="molecule type" value="Genomic_DNA"/>
</dbReference>
<keyword evidence="5" id="KW-0804">Transcription</keyword>
<evidence type="ECO:0000256" key="3">
    <source>
        <dbReference type="ARBA" id="ARBA00023015"/>
    </source>
</evidence>
<dbReference type="Gene3D" id="1.10.8.60">
    <property type="match status" value="1"/>
</dbReference>
<sequence length="668" mass="71304">MFSNPRNELVVSQAWQTLLEGGALPQGAVRALVDQSWQRCAQARVDPLRQRGAQPVSEQDLYLLQERQKDLLEAASTVMACARDYLVETGTLMALSDAHGTILVTEGDHPALNAAEAIALVPGVGWSELDCGTNAIGTALAAQRPAQIHATEHFCAGIQGWTCSAAVIRHPLDGELLGTLDVSGLAGTYQRQSLAFVINTASRIEARLAMVEMERRYRLLDHALGRWSADGQDAMVLFDRRGCPIKASAQAQRAIEALGGGLDLTGQLRVPALLAGRWRRGMLPAGLPAWLRGEWLEPLVVRGEQLGTLLVLPGRSSGGAHGARGAARAAQVAEVTTLVPRAAAGFESVLTRDPAMRALLDKARVLAASQAPVLLQGETGAGKEAFARGLHGGRGGAFVALNCGGLSRELLASELFGYAEGAFTGARKGGMVGKIEAAEGGTLFLDELGELPLDMQPQLLRVLEQGTLYRLGETEPRQVRFRLVAATHRDLRQEVAAGRFRMDLYYRIAVTRLQLPPLRERRQDIPLLAAAFLQRFRAEQGQAVETLSDEVLAALAGHAWPGNVRELRNVIEAAVLMRPDGPLRAIDLGLDELGPDDPGESIGGGDGAGPMAWGDSLAEGEEAQISRAIAGCGGNLTLAARRLGIAKSTLYAKMRRYGLRRASGAPSH</sequence>
<dbReference type="SUPFAM" id="SSF46689">
    <property type="entry name" value="Homeodomain-like"/>
    <property type="match status" value="1"/>
</dbReference>
<name>A0ABT1BKX7_9BURK</name>
<dbReference type="PANTHER" id="PTHR32071:SF81">
    <property type="entry name" value="PROPIONATE CATABOLISM OPERON REGULATORY PROTEIN"/>
    <property type="match status" value="1"/>
</dbReference>